<reference evidence="13" key="1">
    <citation type="submission" date="2017-01" db="EMBL/GenBank/DDBJ databases">
        <title>Comparative genomics of anhydrobiosis in the tardigrade Hypsibius dujardini.</title>
        <authorList>
            <person name="Yoshida Y."/>
            <person name="Koutsovoulos G."/>
            <person name="Laetsch D."/>
            <person name="Stevens L."/>
            <person name="Kumar S."/>
            <person name="Horikawa D."/>
            <person name="Ishino K."/>
            <person name="Komine S."/>
            <person name="Tomita M."/>
            <person name="Blaxter M."/>
            <person name="Arakawa K."/>
        </authorList>
    </citation>
    <scope>NUCLEOTIDE SEQUENCE [LARGE SCALE GENOMIC DNA]</scope>
    <source>
        <strain evidence="13">Z151</strain>
    </source>
</reference>
<evidence type="ECO:0000256" key="7">
    <source>
        <dbReference type="ARBA" id="ARBA00023224"/>
    </source>
</evidence>
<evidence type="ECO:0000259" key="11">
    <source>
        <dbReference type="PROSITE" id="PS50262"/>
    </source>
</evidence>
<keyword evidence="8" id="KW-0844">Vision</keyword>
<sequence>MHPHLTPGLSAGNTSYDNGNETVPELYLRTNVGLMVFMSSTLVISTIAGTLGNSLALRTCGNMFILNLALADLVITALVDPFNAAGAVSGEHILMGERNTLCQIIGSVCAPVCMSSMWNLCLISLNRYVRICHQHVYHRIYTAEHTFLMCASVWLFCYAALIPTHTAGWSRIVFDPDFYLCTADLINFYSYALCYIAVGVFIPLTGVLFGYAKIFQKVRQSKIQVRRHRYGQFQAIVNIPDELPKTKYIRKMSPVSREDLMLVKTLFMAFIVFSVCWLPFAILVVAGHPIGVPKWVYVVAMVMAHGNSAMNPVLYGLSNDHFRKGYRRITGCGRKNRLTGDSTIMDVASSLRPKLMNVTSEACWSSSSPNRVKVNLPEGLNVDGMAVTPLVSRTPSPE</sequence>
<gene>
    <name evidence="12" type="ORF">BV898_02412</name>
</gene>
<dbReference type="AlphaFoldDB" id="A0A1W0X8M2"/>
<dbReference type="EMBL" id="MTYJ01000010">
    <property type="protein sequence ID" value="OQV23672.1"/>
    <property type="molecule type" value="Genomic_DNA"/>
</dbReference>
<keyword evidence="7 9" id="KW-0807">Transducer</keyword>
<evidence type="ECO:0000256" key="10">
    <source>
        <dbReference type="SAM" id="Phobius"/>
    </source>
</evidence>
<feature type="transmembrane region" description="Helical" evidence="10">
    <location>
        <begin position="146"/>
        <end position="168"/>
    </location>
</feature>
<dbReference type="PROSITE" id="PS50262">
    <property type="entry name" value="G_PROTEIN_RECEP_F1_2"/>
    <property type="match status" value="1"/>
</dbReference>
<evidence type="ECO:0000256" key="3">
    <source>
        <dbReference type="ARBA" id="ARBA00022989"/>
    </source>
</evidence>
<evidence type="ECO:0000256" key="1">
    <source>
        <dbReference type="ARBA" id="ARBA00004141"/>
    </source>
</evidence>
<evidence type="ECO:0000256" key="6">
    <source>
        <dbReference type="ARBA" id="ARBA00023170"/>
    </source>
</evidence>
<feature type="transmembrane region" description="Helical" evidence="10">
    <location>
        <begin position="32"/>
        <end position="52"/>
    </location>
</feature>
<dbReference type="Gene3D" id="1.20.1070.10">
    <property type="entry name" value="Rhodopsin 7-helix transmembrane proteins"/>
    <property type="match status" value="1"/>
</dbReference>
<feature type="transmembrane region" description="Helical" evidence="10">
    <location>
        <begin position="64"/>
        <end position="84"/>
    </location>
</feature>
<feature type="transmembrane region" description="Helical" evidence="10">
    <location>
        <begin position="295"/>
        <end position="317"/>
    </location>
</feature>
<organism evidence="12 13">
    <name type="scientific">Hypsibius exemplaris</name>
    <name type="common">Freshwater tardigrade</name>
    <dbReference type="NCBI Taxonomy" id="2072580"/>
    <lineage>
        <taxon>Eukaryota</taxon>
        <taxon>Metazoa</taxon>
        <taxon>Ecdysozoa</taxon>
        <taxon>Tardigrada</taxon>
        <taxon>Eutardigrada</taxon>
        <taxon>Parachela</taxon>
        <taxon>Hypsibioidea</taxon>
        <taxon>Hypsibiidae</taxon>
        <taxon>Hypsibius</taxon>
    </lineage>
</organism>
<keyword evidence="4 9" id="KW-0297">G-protein coupled receptor</keyword>
<comment type="subcellular location">
    <subcellularLocation>
        <location evidence="1">Membrane</location>
        <topology evidence="1">Multi-pass membrane protein</topology>
    </subcellularLocation>
</comment>
<dbReference type="GO" id="GO:0007601">
    <property type="term" value="P:visual perception"/>
    <property type="evidence" value="ECO:0007669"/>
    <property type="project" value="UniProtKB-KW"/>
</dbReference>
<name>A0A1W0X8M2_HYPEX</name>
<keyword evidence="3 10" id="KW-1133">Transmembrane helix</keyword>
<evidence type="ECO:0000313" key="12">
    <source>
        <dbReference type="EMBL" id="OQV23672.1"/>
    </source>
</evidence>
<evidence type="ECO:0000256" key="5">
    <source>
        <dbReference type="ARBA" id="ARBA00023136"/>
    </source>
</evidence>
<feature type="domain" description="G-protein coupled receptors family 1 profile" evidence="11">
    <location>
        <begin position="39"/>
        <end position="315"/>
    </location>
</feature>
<dbReference type="Proteomes" id="UP000192578">
    <property type="component" value="Unassembled WGS sequence"/>
</dbReference>
<keyword evidence="8" id="KW-0716">Sensory transduction</keyword>
<feature type="transmembrane region" description="Helical" evidence="10">
    <location>
        <begin position="260"/>
        <end position="283"/>
    </location>
</feature>
<keyword evidence="5 10" id="KW-0472">Membrane</keyword>
<feature type="transmembrane region" description="Helical" evidence="10">
    <location>
        <begin position="104"/>
        <end position="125"/>
    </location>
</feature>
<proteinExistence type="inferred from homology"/>
<comment type="caution">
    <text evidence="12">The sequence shown here is derived from an EMBL/GenBank/DDBJ whole genome shotgun (WGS) entry which is preliminary data.</text>
</comment>
<evidence type="ECO:0000256" key="9">
    <source>
        <dbReference type="RuleBase" id="RU000688"/>
    </source>
</evidence>
<evidence type="ECO:0000256" key="8">
    <source>
        <dbReference type="ARBA" id="ARBA00023305"/>
    </source>
</evidence>
<dbReference type="PROSITE" id="PS00237">
    <property type="entry name" value="G_PROTEIN_RECEP_F1_1"/>
    <property type="match status" value="1"/>
</dbReference>
<dbReference type="InterPro" id="IPR000276">
    <property type="entry name" value="GPCR_Rhodpsn"/>
</dbReference>
<dbReference type="Pfam" id="PF00001">
    <property type="entry name" value="7tm_1"/>
    <property type="match status" value="1"/>
</dbReference>
<dbReference type="GO" id="GO:0016020">
    <property type="term" value="C:membrane"/>
    <property type="evidence" value="ECO:0007669"/>
    <property type="project" value="UniProtKB-SubCell"/>
</dbReference>
<dbReference type="CDD" id="cd00637">
    <property type="entry name" value="7tm_classA_rhodopsin-like"/>
    <property type="match status" value="1"/>
</dbReference>
<protein>
    <submittedName>
        <fullName evidence="12">Melatonin receptor type 1B-B</fullName>
    </submittedName>
</protein>
<dbReference type="PRINTS" id="PR00237">
    <property type="entry name" value="GPCRRHODOPSN"/>
</dbReference>
<dbReference type="InterPro" id="IPR017452">
    <property type="entry name" value="GPCR_Rhodpsn_7TM"/>
</dbReference>
<dbReference type="GO" id="GO:0004930">
    <property type="term" value="F:G protein-coupled receptor activity"/>
    <property type="evidence" value="ECO:0007669"/>
    <property type="project" value="UniProtKB-KW"/>
</dbReference>
<keyword evidence="13" id="KW-1185">Reference proteome</keyword>
<keyword evidence="6 9" id="KW-0675">Receptor</keyword>
<dbReference type="PANTHER" id="PTHR24240">
    <property type="entry name" value="OPSIN"/>
    <property type="match status" value="1"/>
</dbReference>
<evidence type="ECO:0000313" key="13">
    <source>
        <dbReference type="Proteomes" id="UP000192578"/>
    </source>
</evidence>
<dbReference type="InterPro" id="IPR050125">
    <property type="entry name" value="GPCR_opsins"/>
</dbReference>
<accession>A0A1W0X8M2</accession>
<evidence type="ECO:0000256" key="4">
    <source>
        <dbReference type="ARBA" id="ARBA00023040"/>
    </source>
</evidence>
<dbReference type="SUPFAM" id="SSF81321">
    <property type="entry name" value="Family A G protein-coupled receptor-like"/>
    <property type="match status" value="1"/>
</dbReference>
<dbReference type="OrthoDB" id="10044919at2759"/>
<keyword evidence="2 9" id="KW-0812">Transmembrane</keyword>
<evidence type="ECO:0000256" key="2">
    <source>
        <dbReference type="ARBA" id="ARBA00022692"/>
    </source>
</evidence>
<comment type="similarity">
    <text evidence="9">Belongs to the G-protein coupled receptor 1 family.</text>
</comment>
<feature type="transmembrane region" description="Helical" evidence="10">
    <location>
        <begin position="188"/>
        <end position="212"/>
    </location>
</feature>